<feature type="transmembrane region" description="Helical" evidence="8">
    <location>
        <begin position="12"/>
        <end position="37"/>
    </location>
</feature>
<feature type="transmembrane region" description="Helical" evidence="8">
    <location>
        <begin position="69"/>
        <end position="93"/>
    </location>
</feature>
<keyword evidence="4" id="KW-0997">Cell inner membrane</keyword>
<dbReference type="STRING" id="1765722.AT728_15270"/>
<evidence type="ECO:0000256" key="2">
    <source>
        <dbReference type="ARBA" id="ARBA00022448"/>
    </source>
</evidence>
<dbReference type="GO" id="GO:0005886">
    <property type="term" value="C:plasma membrane"/>
    <property type="evidence" value="ECO:0007669"/>
    <property type="project" value="UniProtKB-SubCell"/>
</dbReference>
<keyword evidence="6 8" id="KW-1133">Transmembrane helix</keyword>
<dbReference type="Proteomes" id="UP000054804">
    <property type="component" value="Unassembled WGS sequence"/>
</dbReference>
<sequence length="275" mass="28965">MLVHSRKGKWATWTVFFVLFLPLFALPLLVIVAASFAGHWSGALPSDFTAEHYSAATRGESLQALTTSLLTALGASLIALAAGTWAALVAAALKRRGDGTSRLSRGCGRLLDALFIMPVAVPSVVVGLAVLVAFSKPPVILNGTSTIVVLAHAILVTAFAYQSVSAAIRRLDPAYEQAAASLGARPAYVLWRVKLPLLLPSLTAAAGLCFALSMGELSATMMLYPPDWTPLPVRIYAATDRGATFTGAALAVVLMAATLLVLFAVSRIRTRASYR</sequence>
<gene>
    <name evidence="10" type="ORF">AT728_15270</name>
</gene>
<feature type="transmembrane region" description="Helical" evidence="8">
    <location>
        <begin position="197"/>
        <end position="224"/>
    </location>
</feature>
<evidence type="ECO:0000256" key="5">
    <source>
        <dbReference type="ARBA" id="ARBA00022692"/>
    </source>
</evidence>
<comment type="similarity">
    <text evidence="8">Belongs to the binding-protein-dependent transport system permease family.</text>
</comment>
<dbReference type="InterPro" id="IPR000515">
    <property type="entry name" value="MetI-like"/>
</dbReference>
<feature type="transmembrane region" description="Helical" evidence="8">
    <location>
        <begin position="140"/>
        <end position="161"/>
    </location>
</feature>
<keyword evidence="2 8" id="KW-0813">Transport</keyword>
<dbReference type="Gene3D" id="1.10.3720.10">
    <property type="entry name" value="MetI-like"/>
    <property type="match status" value="1"/>
</dbReference>
<feature type="transmembrane region" description="Helical" evidence="8">
    <location>
        <begin position="244"/>
        <end position="265"/>
    </location>
</feature>
<dbReference type="RefSeq" id="WP_058848464.1">
    <property type="nucleotide sequence ID" value="NZ_LOCL01000034.1"/>
</dbReference>
<keyword evidence="11" id="KW-1185">Reference proteome</keyword>
<name>A0A0W7X378_9ACTN</name>
<keyword evidence="3" id="KW-1003">Cell membrane</keyword>
<reference evidence="10 11" key="1">
    <citation type="submission" date="2015-12" db="EMBL/GenBank/DDBJ databases">
        <title>Draft genome sequence of Streptomyces silvensis ATCC 53525, a producer of novel hormone antagonists.</title>
        <authorList>
            <person name="Johnston C.W."/>
            <person name="Li Y."/>
            <person name="Magarvey N.A."/>
        </authorList>
    </citation>
    <scope>NUCLEOTIDE SEQUENCE [LARGE SCALE GENOMIC DNA]</scope>
    <source>
        <strain evidence="10 11">ATCC 53525</strain>
    </source>
</reference>
<dbReference type="Pfam" id="PF00528">
    <property type="entry name" value="BPD_transp_1"/>
    <property type="match status" value="1"/>
</dbReference>
<dbReference type="PANTHER" id="PTHR43357:SF4">
    <property type="entry name" value="INNER MEMBRANE ABC TRANSPORTER PERMEASE PROTEIN YDCV"/>
    <property type="match status" value="1"/>
</dbReference>
<evidence type="ECO:0000259" key="9">
    <source>
        <dbReference type="PROSITE" id="PS50928"/>
    </source>
</evidence>
<protein>
    <submittedName>
        <fullName evidence="10">ABC transporter permease</fullName>
    </submittedName>
</protein>
<keyword evidence="7 8" id="KW-0472">Membrane</keyword>
<dbReference type="CDD" id="cd06261">
    <property type="entry name" value="TM_PBP2"/>
    <property type="match status" value="1"/>
</dbReference>
<evidence type="ECO:0000313" key="10">
    <source>
        <dbReference type="EMBL" id="KUF17201.1"/>
    </source>
</evidence>
<evidence type="ECO:0000313" key="11">
    <source>
        <dbReference type="Proteomes" id="UP000054804"/>
    </source>
</evidence>
<dbReference type="GO" id="GO:0055085">
    <property type="term" value="P:transmembrane transport"/>
    <property type="evidence" value="ECO:0007669"/>
    <property type="project" value="InterPro"/>
</dbReference>
<evidence type="ECO:0000256" key="1">
    <source>
        <dbReference type="ARBA" id="ARBA00004429"/>
    </source>
</evidence>
<proteinExistence type="inferred from homology"/>
<evidence type="ECO:0000256" key="8">
    <source>
        <dbReference type="RuleBase" id="RU363032"/>
    </source>
</evidence>
<dbReference type="SUPFAM" id="SSF161098">
    <property type="entry name" value="MetI-like"/>
    <property type="match status" value="1"/>
</dbReference>
<dbReference type="PROSITE" id="PS50928">
    <property type="entry name" value="ABC_TM1"/>
    <property type="match status" value="1"/>
</dbReference>
<comment type="caution">
    <text evidence="10">The sequence shown here is derived from an EMBL/GenBank/DDBJ whole genome shotgun (WGS) entry which is preliminary data.</text>
</comment>
<evidence type="ECO:0000256" key="6">
    <source>
        <dbReference type="ARBA" id="ARBA00022989"/>
    </source>
</evidence>
<feature type="transmembrane region" description="Helical" evidence="8">
    <location>
        <begin position="114"/>
        <end position="134"/>
    </location>
</feature>
<keyword evidence="5 8" id="KW-0812">Transmembrane</keyword>
<evidence type="ECO:0000256" key="7">
    <source>
        <dbReference type="ARBA" id="ARBA00023136"/>
    </source>
</evidence>
<dbReference type="PANTHER" id="PTHR43357">
    <property type="entry name" value="INNER MEMBRANE ABC TRANSPORTER PERMEASE PROTEIN YDCV"/>
    <property type="match status" value="1"/>
</dbReference>
<organism evidence="10 11">
    <name type="scientific">Streptomyces silvensis</name>
    <dbReference type="NCBI Taxonomy" id="1765722"/>
    <lineage>
        <taxon>Bacteria</taxon>
        <taxon>Bacillati</taxon>
        <taxon>Actinomycetota</taxon>
        <taxon>Actinomycetes</taxon>
        <taxon>Kitasatosporales</taxon>
        <taxon>Streptomycetaceae</taxon>
        <taxon>Streptomyces</taxon>
    </lineage>
</organism>
<feature type="domain" description="ABC transmembrane type-1" evidence="9">
    <location>
        <begin position="65"/>
        <end position="265"/>
    </location>
</feature>
<dbReference type="AlphaFoldDB" id="A0A0W7X378"/>
<evidence type="ECO:0000256" key="3">
    <source>
        <dbReference type="ARBA" id="ARBA00022475"/>
    </source>
</evidence>
<dbReference type="OrthoDB" id="4937721at2"/>
<accession>A0A0W7X378</accession>
<comment type="subcellular location">
    <subcellularLocation>
        <location evidence="1">Cell inner membrane</location>
        <topology evidence="1">Multi-pass membrane protein</topology>
    </subcellularLocation>
    <subcellularLocation>
        <location evidence="8">Cell membrane</location>
        <topology evidence="8">Multi-pass membrane protein</topology>
    </subcellularLocation>
</comment>
<dbReference type="InterPro" id="IPR035906">
    <property type="entry name" value="MetI-like_sf"/>
</dbReference>
<evidence type="ECO:0000256" key="4">
    <source>
        <dbReference type="ARBA" id="ARBA00022519"/>
    </source>
</evidence>
<dbReference type="EMBL" id="LOCL01000034">
    <property type="protein sequence ID" value="KUF17201.1"/>
    <property type="molecule type" value="Genomic_DNA"/>
</dbReference>